<keyword evidence="2" id="KW-1185">Reference proteome</keyword>
<name>A0ABM9R6P2_BIFLI</name>
<dbReference type="EMBL" id="CCWP01000039">
    <property type="protein sequence ID" value="CEF04836.1"/>
    <property type="molecule type" value="Genomic_DNA"/>
</dbReference>
<accession>A0ABM9R6P2</accession>
<reference evidence="1 2" key="1">
    <citation type="submission" date="2014-09" db="EMBL/GenBank/DDBJ databases">
        <authorList>
            <person name="Bertelli C."/>
        </authorList>
    </citation>
    <scope>NUCLEOTIDE SEQUENCE [LARGE SCALE GENOMIC DNA]</scope>
    <source>
        <strain evidence="1 2">BIC1401111250</strain>
    </source>
</reference>
<sequence length="98" mass="11343">MFRPAHCLCTHTSITLFPLLQLIQRNDVVGYRLAVIVMDIVVRRYLPNDLRRASHGDDVRRNVLRDDGARADDRIVPDMRPGRTVTLDAIHTLRPKWT</sequence>
<evidence type="ECO:0000313" key="1">
    <source>
        <dbReference type="EMBL" id="CEF04836.1"/>
    </source>
</evidence>
<gene>
    <name evidence="1" type="ORF">BLIC_c02080</name>
</gene>
<comment type="caution">
    <text evidence="1">The sequence shown here is derived from an EMBL/GenBank/DDBJ whole genome shotgun (WGS) entry which is preliminary data.</text>
</comment>
<protein>
    <recommendedName>
        <fullName evidence="3">Secreted protein</fullName>
    </recommendedName>
</protein>
<evidence type="ECO:0000313" key="2">
    <source>
        <dbReference type="Proteomes" id="UP000043107"/>
    </source>
</evidence>
<evidence type="ECO:0008006" key="3">
    <source>
        <dbReference type="Google" id="ProtNLM"/>
    </source>
</evidence>
<dbReference type="Proteomes" id="UP000043107">
    <property type="component" value="Unassembled WGS sequence"/>
</dbReference>
<organism evidence="1 2">
    <name type="scientific">Bifidobacterium longum subsp. infantis</name>
    <dbReference type="NCBI Taxonomy" id="1682"/>
    <lineage>
        <taxon>Bacteria</taxon>
        <taxon>Bacillati</taxon>
        <taxon>Actinomycetota</taxon>
        <taxon>Actinomycetes</taxon>
        <taxon>Bifidobacteriales</taxon>
        <taxon>Bifidobacteriaceae</taxon>
        <taxon>Bifidobacterium</taxon>
    </lineage>
</organism>
<proteinExistence type="predicted"/>